<dbReference type="OrthoDB" id="1488362at2"/>
<keyword evidence="1 2" id="KW-0443">Lipid metabolism</keyword>
<evidence type="ECO:0000313" key="4">
    <source>
        <dbReference type="EMBL" id="OYQ21880.1"/>
    </source>
</evidence>
<dbReference type="RefSeq" id="WP_094406781.1">
    <property type="nucleotide sequence ID" value="NZ_BMJZ01000014.1"/>
</dbReference>
<name>A0A255Y068_9PROT</name>
<keyword evidence="5" id="KW-1185">Reference proteome</keyword>
<evidence type="ECO:0000256" key="2">
    <source>
        <dbReference type="PROSITE-ProRule" id="PRU01161"/>
    </source>
</evidence>
<dbReference type="PROSITE" id="PS51635">
    <property type="entry name" value="PNPLA"/>
    <property type="match status" value="1"/>
</dbReference>
<comment type="caution">
    <text evidence="2">Lacks conserved residue(s) required for the propagation of feature annotation.</text>
</comment>
<gene>
    <name evidence="4" type="ORF">CHR90_00890</name>
</gene>
<evidence type="ECO:0000313" key="5">
    <source>
        <dbReference type="Proteomes" id="UP000216361"/>
    </source>
</evidence>
<evidence type="ECO:0000256" key="1">
    <source>
        <dbReference type="ARBA" id="ARBA00023098"/>
    </source>
</evidence>
<dbReference type="SUPFAM" id="SSF52151">
    <property type="entry name" value="FabD/lysophospholipase-like"/>
    <property type="match status" value="1"/>
</dbReference>
<dbReference type="GO" id="GO:0016042">
    <property type="term" value="P:lipid catabolic process"/>
    <property type="evidence" value="ECO:0007669"/>
    <property type="project" value="UniProtKB-UniRule"/>
</dbReference>
<protein>
    <recommendedName>
        <fullName evidence="3">PNPLA domain-containing protein</fullName>
    </recommendedName>
</protein>
<keyword evidence="2" id="KW-0378">Hydrolase</keyword>
<feature type="active site" description="Nucleophile" evidence="2">
    <location>
        <position position="79"/>
    </location>
</feature>
<keyword evidence="2" id="KW-0442">Lipid degradation</keyword>
<organism evidence="4 5">
    <name type="scientific">Elstera cyanobacteriorum</name>
    <dbReference type="NCBI Taxonomy" id="2022747"/>
    <lineage>
        <taxon>Bacteria</taxon>
        <taxon>Pseudomonadati</taxon>
        <taxon>Pseudomonadota</taxon>
        <taxon>Alphaproteobacteria</taxon>
        <taxon>Rhodospirillales</taxon>
        <taxon>Rhodospirillaceae</taxon>
        <taxon>Elstera</taxon>
    </lineage>
</organism>
<dbReference type="InterPro" id="IPR002641">
    <property type="entry name" value="PNPLA_dom"/>
</dbReference>
<feature type="short sequence motif" description="DGA/G" evidence="2">
    <location>
        <begin position="308"/>
        <end position="310"/>
    </location>
</feature>
<dbReference type="Proteomes" id="UP000216361">
    <property type="component" value="Unassembled WGS sequence"/>
</dbReference>
<feature type="active site" description="Proton acceptor" evidence="2">
    <location>
        <position position="308"/>
    </location>
</feature>
<sequence length="563" mass="61143">MTQPSADQVTAVLNSSVQAPLDGWFQVALVLAGTASTGAYTAGFLDKLIEALDAWYGAKTKGEDVPQHEVRLRVATGASGGGVSAALLARMLAHGIEPVRPGSTEDVGKAHLLYDTWVNRLDIRGMVDLSDLQPNQTPKSLLNGAPIKAATAAAAALPRAPLPLPHGWYQRPYVDNPFRVIVTLGNLTGVPYAIPFEGGKSFSARAQADYARFACDISGHGAPKLDAYTRPDEFFEAAGTEWNTLATYAAAGGAFPLVLPPYSLTRPRAHYDYRAVVVPGEEGRARALPLCPQWTTPEAKDYSFNAVDGGMFNNEPIELARTYLSGLTGRNPRDGDKSDRAVILVDPLADVVPLGETQAGNALDQGRTTLDGFMQHSRFASSDLLLMADPNVFSRFLVSPVRRDITGEKALASGGLAGFIGFFNRDFRNHDYWLGRANCLKFLEEEFVLHAGNPLFQHGRWTEAQKVRFKRKAKDGYLPIIPLIDEVATPDQTVDWPANKLTAKSISDTLDQRVNKIITHTAGGALNFWFSDLLIALARGFGTKALLSKLEARAAKDLKDWKL</sequence>
<feature type="domain" description="PNPLA" evidence="3">
    <location>
        <begin position="29"/>
        <end position="321"/>
    </location>
</feature>
<comment type="caution">
    <text evidence="4">The sequence shown here is derived from an EMBL/GenBank/DDBJ whole genome shotgun (WGS) entry which is preliminary data.</text>
</comment>
<evidence type="ECO:0000259" key="3">
    <source>
        <dbReference type="PROSITE" id="PS51635"/>
    </source>
</evidence>
<proteinExistence type="predicted"/>
<dbReference type="Pfam" id="PF01734">
    <property type="entry name" value="Patatin"/>
    <property type="match status" value="1"/>
</dbReference>
<accession>A0A255Y068</accession>
<dbReference type="InterPro" id="IPR016035">
    <property type="entry name" value="Acyl_Trfase/lysoPLipase"/>
</dbReference>
<dbReference type="EMBL" id="NOXS01000019">
    <property type="protein sequence ID" value="OYQ21880.1"/>
    <property type="molecule type" value="Genomic_DNA"/>
</dbReference>
<dbReference type="GO" id="GO:0016787">
    <property type="term" value="F:hydrolase activity"/>
    <property type="evidence" value="ECO:0007669"/>
    <property type="project" value="UniProtKB-UniRule"/>
</dbReference>
<reference evidence="4 5" key="1">
    <citation type="submission" date="2017-07" db="EMBL/GenBank/DDBJ databases">
        <title>Elstera cyanobacteriorum sp. nov., a novel bacterium isolated from cyanobacterial aggregates in a eutrophic lake.</title>
        <authorList>
            <person name="Cai H."/>
        </authorList>
    </citation>
    <scope>NUCLEOTIDE SEQUENCE [LARGE SCALE GENOMIC DNA]</scope>
    <source>
        <strain evidence="4 5">TH019</strain>
    </source>
</reference>
<dbReference type="AlphaFoldDB" id="A0A255Y068"/>
<feature type="short sequence motif" description="GXSXG" evidence="2">
    <location>
        <begin position="77"/>
        <end position="81"/>
    </location>
</feature>